<organism evidence="2 3">
    <name type="scientific">Aspergillus granulosus</name>
    <dbReference type="NCBI Taxonomy" id="176169"/>
    <lineage>
        <taxon>Eukaryota</taxon>
        <taxon>Fungi</taxon>
        <taxon>Dikarya</taxon>
        <taxon>Ascomycota</taxon>
        <taxon>Pezizomycotina</taxon>
        <taxon>Eurotiomycetes</taxon>
        <taxon>Eurotiomycetidae</taxon>
        <taxon>Eurotiales</taxon>
        <taxon>Aspergillaceae</taxon>
        <taxon>Aspergillus</taxon>
        <taxon>Aspergillus subgen. Nidulantes</taxon>
    </lineage>
</organism>
<evidence type="ECO:0000313" key="3">
    <source>
        <dbReference type="Proteomes" id="UP001610334"/>
    </source>
</evidence>
<keyword evidence="3" id="KW-1185">Reference proteome</keyword>
<dbReference type="EMBL" id="JBFXLT010000037">
    <property type="protein sequence ID" value="KAL2813871.1"/>
    <property type="molecule type" value="Genomic_DNA"/>
</dbReference>
<protein>
    <submittedName>
        <fullName evidence="2">Uncharacterized protein</fullName>
    </submittedName>
</protein>
<evidence type="ECO:0000256" key="1">
    <source>
        <dbReference type="SAM" id="MobiDB-lite"/>
    </source>
</evidence>
<reference evidence="2 3" key="1">
    <citation type="submission" date="2024-07" db="EMBL/GenBank/DDBJ databases">
        <title>Section-level genome sequencing and comparative genomics of Aspergillus sections Usti and Cavernicolus.</title>
        <authorList>
            <consortium name="Lawrence Berkeley National Laboratory"/>
            <person name="Nybo J.L."/>
            <person name="Vesth T.C."/>
            <person name="Theobald S."/>
            <person name="Frisvad J.C."/>
            <person name="Larsen T.O."/>
            <person name="Kjaerboelling I."/>
            <person name="Rothschild-Mancinelli K."/>
            <person name="Lyhne E.K."/>
            <person name="Kogle M.E."/>
            <person name="Barry K."/>
            <person name="Clum A."/>
            <person name="Na H."/>
            <person name="Ledsgaard L."/>
            <person name="Lin J."/>
            <person name="Lipzen A."/>
            <person name="Kuo A."/>
            <person name="Riley R."/>
            <person name="Mondo S."/>
            <person name="Labutti K."/>
            <person name="Haridas S."/>
            <person name="Pangalinan J."/>
            <person name="Salamov A.A."/>
            <person name="Simmons B.A."/>
            <person name="Magnuson J.K."/>
            <person name="Chen J."/>
            <person name="Drula E."/>
            <person name="Henrissat B."/>
            <person name="Wiebenga A."/>
            <person name="Lubbers R.J."/>
            <person name="Gomes A.C."/>
            <person name="Makela M.R."/>
            <person name="Stajich J."/>
            <person name="Grigoriev I.V."/>
            <person name="Mortensen U.H."/>
            <person name="De Vries R.P."/>
            <person name="Baker S.E."/>
            <person name="Andersen M.R."/>
        </authorList>
    </citation>
    <scope>NUCLEOTIDE SEQUENCE [LARGE SCALE GENOMIC DNA]</scope>
    <source>
        <strain evidence="2 3">CBS 588.65</strain>
    </source>
</reference>
<gene>
    <name evidence="2" type="ORF">BJX63DRAFT_208147</name>
</gene>
<evidence type="ECO:0000313" key="2">
    <source>
        <dbReference type="EMBL" id="KAL2813871.1"/>
    </source>
</evidence>
<feature type="compositionally biased region" description="Basic and acidic residues" evidence="1">
    <location>
        <begin position="261"/>
        <end position="271"/>
    </location>
</feature>
<name>A0ABR4HEF6_9EURO</name>
<proteinExistence type="predicted"/>
<dbReference type="Proteomes" id="UP001610334">
    <property type="component" value="Unassembled WGS sequence"/>
</dbReference>
<accession>A0ABR4HEF6</accession>
<comment type="caution">
    <text evidence="2">The sequence shown here is derived from an EMBL/GenBank/DDBJ whole genome shotgun (WGS) entry which is preliminary data.</text>
</comment>
<feature type="region of interest" description="Disordered" evidence="1">
    <location>
        <begin position="248"/>
        <end position="271"/>
    </location>
</feature>
<sequence length="271" mass="30403">MHSFSALGPADCNPWINPGIRRIGFTEEPAQFTVAHLLVHGWGVKRETPECKDPPTGDFADWAQELNSLTNEEREQLPRDEDQESVHTPWRDQIYYMWNHVFYDVGNWMSSGYGTRSFVPPGVDVFVIRFPETCGNRAAGVDANGGDEKKKYINPAAIKSWPESEALLAPAYLAPGISVRVETLEPGQAEDAETFHPGDFNHEARYDVWYVKKGLRLKFFVEGTWDEKSAGGLAAIMVWVNMLGDPVPNVSSDVEEDNEGEVGKENDEDVR</sequence>